<organism evidence="1 2">
    <name type="scientific">Corynebacterium camporealensis</name>
    <dbReference type="NCBI Taxonomy" id="161896"/>
    <lineage>
        <taxon>Bacteria</taxon>
        <taxon>Bacillati</taxon>
        <taxon>Actinomycetota</taxon>
        <taxon>Actinomycetes</taxon>
        <taxon>Mycobacteriales</taxon>
        <taxon>Corynebacteriaceae</taxon>
        <taxon>Corynebacterium</taxon>
    </lineage>
</organism>
<dbReference type="KEGG" id="ccj:UL81_02685"/>
<evidence type="ECO:0000313" key="2">
    <source>
        <dbReference type="Proteomes" id="UP000033566"/>
    </source>
</evidence>
<evidence type="ECO:0000313" key="1">
    <source>
        <dbReference type="EMBL" id="AKE38518.1"/>
    </source>
</evidence>
<sequence>MVEFFLGGFDRAGGVDDAVVVAAQMTMPHIHTGVGEFGGVLDAFIGKWVIIHGEHISRWEILRKLREERADVAGGAVFIVGQVAGGEVIHRAFDQRETFLQTLIGRAGIEALLGEVSCRVDECLGVQRQDRIITGELVGENGRELSTRGVTNDADAGDVEIMLRGLVGQPAQRGAAILDRRGVRVLRCEAVVDCHHGVAGGNC</sequence>
<proteinExistence type="predicted"/>
<dbReference type="HOGENOM" id="CLU_1346998_0_0_11"/>
<dbReference type="AlphaFoldDB" id="A0A0F6QX78"/>
<dbReference type="EMBL" id="CP011311">
    <property type="protein sequence ID" value="AKE38518.1"/>
    <property type="molecule type" value="Genomic_DNA"/>
</dbReference>
<protein>
    <submittedName>
        <fullName evidence="1">Uncharacterized protein</fullName>
    </submittedName>
</protein>
<keyword evidence="2" id="KW-1185">Reference proteome</keyword>
<reference evidence="1 2" key="1">
    <citation type="journal article" date="2015" name="Genome Announc.">
        <title>Complete Genome Sequence of Corynebacterium camporealensis DSM 44610, Isolated from the Milk of a Manchega Sheep with Subclinical Mastitis.</title>
        <authorList>
            <person name="Ruckert C."/>
            <person name="Albersmeier A."/>
            <person name="Winkler A."/>
            <person name="Tauch A."/>
        </authorList>
    </citation>
    <scope>NUCLEOTIDE SEQUENCE [LARGE SCALE GENOMIC DNA]</scope>
    <source>
        <strain evidence="1 2">DSM 44610</strain>
    </source>
</reference>
<gene>
    <name evidence="1" type="ORF">UL81_02685</name>
</gene>
<accession>A0A0F6QX78</accession>
<dbReference type="Proteomes" id="UP000033566">
    <property type="component" value="Chromosome"/>
</dbReference>
<name>A0A0F6QX78_9CORY</name>